<reference evidence="2" key="1">
    <citation type="submission" date="2022-11" db="UniProtKB">
        <authorList>
            <consortium name="WormBaseParasite"/>
        </authorList>
    </citation>
    <scope>IDENTIFICATION</scope>
</reference>
<dbReference type="WBParaSite" id="nRc.2.0.1.t39507-RA">
    <property type="protein sequence ID" value="nRc.2.0.1.t39507-RA"/>
    <property type="gene ID" value="nRc.2.0.1.g39507"/>
</dbReference>
<protein>
    <submittedName>
        <fullName evidence="2">Uncharacterized protein</fullName>
    </submittedName>
</protein>
<dbReference type="Proteomes" id="UP000887565">
    <property type="component" value="Unplaced"/>
</dbReference>
<keyword evidence="1" id="KW-1185">Reference proteome</keyword>
<accession>A0A915KKZ5</accession>
<organism evidence="1 2">
    <name type="scientific">Romanomermis culicivorax</name>
    <name type="common">Nematode worm</name>
    <dbReference type="NCBI Taxonomy" id="13658"/>
    <lineage>
        <taxon>Eukaryota</taxon>
        <taxon>Metazoa</taxon>
        <taxon>Ecdysozoa</taxon>
        <taxon>Nematoda</taxon>
        <taxon>Enoplea</taxon>
        <taxon>Dorylaimia</taxon>
        <taxon>Mermithida</taxon>
        <taxon>Mermithoidea</taxon>
        <taxon>Mermithidae</taxon>
        <taxon>Romanomermis</taxon>
    </lineage>
</organism>
<dbReference type="AlphaFoldDB" id="A0A915KKZ5"/>
<proteinExistence type="predicted"/>
<evidence type="ECO:0000313" key="1">
    <source>
        <dbReference type="Proteomes" id="UP000887565"/>
    </source>
</evidence>
<sequence>MNAAKFGKFFGSGRHFSMLGRHKTNDKGSQIIVQVAISLSFCLCPKIDCFAVGNRCDEAAAKIIKRRKMTVGWRWLRFENVWRFERYFNEASIFFNHVAASGLSWV</sequence>
<name>A0A915KKZ5_ROMCU</name>
<evidence type="ECO:0000313" key="2">
    <source>
        <dbReference type="WBParaSite" id="nRc.2.0.1.t39507-RA"/>
    </source>
</evidence>